<sequence>MSLVLANAWRIARRELRGGAKALRIVVACLALGVAAIAAVGTLSRAVEEGLKADGRRILGGDLEVSVGYRPMPEAARAWVAERGGLLSEVTELRSMLVAETGARDRMLVELKAVDQAYPLYGAVRLEPDATLAEALAVRNGRPGLVAERVVLERLNLRPGDTVRLGEGLFEVRGTLTEEPDRVASPAVLGPRAMIAADALAATRLVQPGSLVRYEYRIRLPDGADVAAFRAAMEGAFRDGGWRFRTYAQAAPGVIRFVEQTALFLTLVGLTALLVGGIGVANGVTAWLEARRRTIATLKCLGAPQATVFAAYGLQLLAIAGVGIGLGLAGGLALPWVAAQALAGVLPVPPRFGVYPGPLGIAALFGLLTAATFALWPLARARAIPAVALFRDVVARAEVRPGLGLLLANGLLAALLAGLVVAVSQDRRFAAAFCAGAAGTLLLFRLGAALLKALAARAPRSSLPAVRLGLANLHRPGAPTGLMLVSLGLGLSTLAAVALIQGNIQRQVTETMPDAAPAFFFIDIQSDQVERFEAIAAAQAGVGEVRRMPSLRARIVAVNGIPADELQVAPESAWALRGDRGLTYAATPPEGTRIVAGEWWPPDYRGEPLVSFDAALARGFGIGIGDTITVNVLGRDVTLRIASLRDISWRSLGMNFTLVASPGLLEAAPHTHIATVHAARSAEATLLRAVTDALPNVSAIRVREALEAVSALLGQIGAALSSTGAITLLSGALVLAGAIAAGRRRRVYEAVVLKTLGATRRQVLAAYLVEFGVLGAAAGVIAAAVGTAASWAVITVVMRAEWAFLPGTLAATIAACTAMTMLMGWAGTAAALRARPAPLLRTE</sequence>
<comment type="subcellular location">
    <subcellularLocation>
        <location evidence="1">Cell membrane</location>
        <topology evidence="1">Multi-pass membrane protein</topology>
    </subcellularLocation>
</comment>
<keyword evidence="2" id="KW-1003">Cell membrane</keyword>
<dbReference type="EMBL" id="CP076448">
    <property type="protein sequence ID" value="QXM25973.1"/>
    <property type="molecule type" value="Genomic_DNA"/>
</dbReference>
<name>A0A975YKY5_9PROT</name>
<feature type="domain" description="ABC3 transporter permease C-terminal" evidence="7">
    <location>
        <begin position="724"/>
        <end position="833"/>
    </location>
</feature>
<gene>
    <name evidence="9" type="ORF">KO353_07220</name>
</gene>
<proteinExistence type="predicted"/>
<evidence type="ECO:0000256" key="6">
    <source>
        <dbReference type="SAM" id="Phobius"/>
    </source>
</evidence>
<feature type="transmembrane region" description="Helical" evidence="6">
    <location>
        <begin position="482"/>
        <end position="500"/>
    </location>
</feature>
<keyword evidence="10" id="KW-1185">Reference proteome</keyword>
<organism evidence="9 10">
    <name type="scientific">Elioraea tepida</name>
    <dbReference type="NCBI Taxonomy" id="2843330"/>
    <lineage>
        <taxon>Bacteria</taxon>
        <taxon>Pseudomonadati</taxon>
        <taxon>Pseudomonadota</taxon>
        <taxon>Alphaproteobacteria</taxon>
        <taxon>Acetobacterales</taxon>
        <taxon>Elioraeaceae</taxon>
        <taxon>Elioraea</taxon>
    </lineage>
</organism>
<feature type="transmembrane region" description="Helical" evidence="6">
    <location>
        <begin position="21"/>
        <end position="43"/>
    </location>
</feature>
<dbReference type="PANTHER" id="PTHR30287">
    <property type="entry name" value="MEMBRANE COMPONENT OF PREDICTED ABC SUPERFAMILY METABOLITE UPTAKE TRANSPORTER"/>
    <property type="match status" value="1"/>
</dbReference>
<evidence type="ECO:0000313" key="10">
    <source>
        <dbReference type="Proteomes" id="UP000694001"/>
    </source>
</evidence>
<feature type="transmembrane region" description="Helical" evidence="6">
    <location>
        <begin position="429"/>
        <end position="451"/>
    </location>
</feature>
<evidence type="ECO:0000256" key="4">
    <source>
        <dbReference type="ARBA" id="ARBA00022989"/>
    </source>
</evidence>
<keyword evidence="4 6" id="KW-1133">Transmembrane helix</keyword>
<feature type="transmembrane region" description="Helical" evidence="6">
    <location>
        <begin position="763"/>
        <end position="789"/>
    </location>
</feature>
<dbReference type="GO" id="GO:0005886">
    <property type="term" value="C:plasma membrane"/>
    <property type="evidence" value="ECO:0007669"/>
    <property type="project" value="UniProtKB-SubCell"/>
</dbReference>
<feature type="transmembrane region" description="Helical" evidence="6">
    <location>
        <begin position="309"/>
        <end position="339"/>
    </location>
</feature>
<keyword evidence="3 6" id="KW-0812">Transmembrane</keyword>
<evidence type="ECO:0000256" key="5">
    <source>
        <dbReference type="ARBA" id="ARBA00023136"/>
    </source>
</evidence>
<feature type="domain" description="MacB-like periplasmic core" evidence="8">
    <location>
        <begin position="27"/>
        <end position="234"/>
    </location>
</feature>
<dbReference type="InterPro" id="IPR038766">
    <property type="entry name" value="Membrane_comp_ABC_pdt"/>
</dbReference>
<feature type="transmembrane region" description="Helical" evidence="6">
    <location>
        <begin position="719"/>
        <end position="742"/>
    </location>
</feature>
<evidence type="ECO:0000313" key="9">
    <source>
        <dbReference type="EMBL" id="QXM25973.1"/>
    </source>
</evidence>
<reference evidence="9" key="1">
    <citation type="submission" date="2021-06" db="EMBL/GenBank/DDBJ databases">
        <title>Elioraea tepida, sp. nov., a moderately thermophilic aerobic anoxygenic phototrophic bacterium isolated from an alkaline siliceous hot spring mat community in Yellowstone National Park, WY, USA.</title>
        <authorList>
            <person name="Saini M.K."/>
            <person name="Yoshida S."/>
            <person name="Sebastian A."/>
            <person name="Hirose S."/>
            <person name="Hara E."/>
            <person name="Tamaki H."/>
            <person name="Soulier N.T."/>
            <person name="Albert I."/>
            <person name="Hanada S."/>
            <person name="Bryant D.A."/>
            <person name="Tank M."/>
        </authorList>
    </citation>
    <scope>NUCLEOTIDE SEQUENCE</scope>
    <source>
        <strain evidence="9">MS-P2</strain>
    </source>
</reference>
<dbReference type="Proteomes" id="UP000694001">
    <property type="component" value="Chromosome"/>
</dbReference>
<dbReference type="PANTHER" id="PTHR30287:SF1">
    <property type="entry name" value="INNER MEMBRANE PROTEIN"/>
    <property type="match status" value="1"/>
</dbReference>
<protein>
    <submittedName>
        <fullName evidence="9">ABC transporter permease</fullName>
    </submittedName>
</protein>
<dbReference type="AlphaFoldDB" id="A0A975YKY5"/>
<feature type="transmembrane region" description="Helical" evidence="6">
    <location>
        <begin position="402"/>
        <end position="423"/>
    </location>
</feature>
<dbReference type="InterPro" id="IPR025857">
    <property type="entry name" value="MacB_PCD"/>
</dbReference>
<feature type="domain" description="ABC3 transporter permease C-terminal" evidence="7">
    <location>
        <begin position="268"/>
        <end position="385"/>
    </location>
</feature>
<dbReference type="KEGG" id="elio:KO353_07220"/>
<evidence type="ECO:0000259" key="8">
    <source>
        <dbReference type="Pfam" id="PF12704"/>
    </source>
</evidence>
<evidence type="ECO:0000256" key="1">
    <source>
        <dbReference type="ARBA" id="ARBA00004651"/>
    </source>
</evidence>
<feature type="transmembrane region" description="Helical" evidence="6">
    <location>
        <begin position="809"/>
        <end position="832"/>
    </location>
</feature>
<dbReference type="InterPro" id="IPR003838">
    <property type="entry name" value="ABC3_permease_C"/>
</dbReference>
<dbReference type="RefSeq" id="WP_218287024.1">
    <property type="nucleotide sequence ID" value="NZ_CP076448.1"/>
</dbReference>
<evidence type="ECO:0000259" key="7">
    <source>
        <dbReference type="Pfam" id="PF02687"/>
    </source>
</evidence>
<dbReference type="Pfam" id="PF12704">
    <property type="entry name" value="MacB_PCD"/>
    <property type="match status" value="1"/>
</dbReference>
<feature type="transmembrane region" description="Helical" evidence="6">
    <location>
        <begin position="262"/>
        <end position="288"/>
    </location>
</feature>
<evidence type="ECO:0000256" key="3">
    <source>
        <dbReference type="ARBA" id="ARBA00022692"/>
    </source>
</evidence>
<feature type="transmembrane region" description="Helical" evidence="6">
    <location>
        <begin position="359"/>
        <end position="381"/>
    </location>
</feature>
<evidence type="ECO:0000256" key="2">
    <source>
        <dbReference type="ARBA" id="ARBA00022475"/>
    </source>
</evidence>
<keyword evidence="5 6" id="KW-0472">Membrane</keyword>
<dbReference type="Pfam" id="PF02687">
    <property type="entry name" value="FtsX"/>
    <property type="match status" value="2"/>
</dbReference>
<accession>A0A975YKY5</accession>